<dbReference type="Proteomes" id="UP001201812">
    <property type="component" value="Unassembled WGS sequence"/>
</dbReference>
<comment type="function">
    <text evidence="5">Component of the proteasome, a multicatalytic proteinase complex which is characterized by its ability to cleave peptides with Arg, Phe, Tyr, Leu, and Glu adjacent to the leaving group at neutral or slightly basic pH. The proteasome has an ATP-dependent proteolytic activity.</text>
</comment>
<accession>A0AAD4N925</accession>
<dbReference type="SUPFAM" id="SSF56235">
    <property type="entry name" value="N-terminal nucleophile aminohydrolases (Ntn hydrolases)"/>
    <property type="match status" value="1"/>
</dbReference>
<dbReference type="Gene3D" id="3.60.20.10">
    <property type="entry name" value="Glutamine Phosphoribosylpyrophosphate, subunit 1, domain 1"/>
    <property type="match status" value="1"/>
</dbReference>
<keyword evidence="1 5" id="KW-0963">Cytoplasm</keyword>
<comment type="caution">
    <text evidence="6">The sequence shown here is derived from an EMBL/GenBank/DDBJ whole genome shotgun (WGS) entry which is preliminary data.</text>
</comment>
<evidence type="ECO:0000313" key="6">
    <source>
        <dbReference type="EMBL" id="KAI1723436.1"/>
    </source>
</evidence>
<evidence type="ECO:0000313" key="7">
    <source>
        <dbReference type="Proteomes" id="UP001201812"/>
    </source>
</evidence>
<keyword evidence="5" id="KW-0539">Nucleus</keyword>
<dbReference type="InterPro" id="IPR001353">
    <property type="entry name" value="Proteasome_sua/b"/>
</dbReference>
<gene>
    <name evidence="6" type="ORF">DdX_03596</name>
</gene>
<dbReference type="GO" id="GO:0005737">
    <property type="term" value="C:cytoplasm"/>
    <property type="evidence" value="ECO:0007669"/>
    <property type="project" value="UniProtKB-SubCell"/>
</dbReference>
<evidence type="ECO:0000256" key="1">
    <source>
        <dbReference type="ARBA" id="ARBA00022490"/>
    </source>
</evidence>
<evidence type="ECO:0000256" key="5">
    <source>
        <dbReference type="RuleBase" id="RU004203"/>
    </source>
</evidence>
<comment type="similarity">
    <text evidence="5">Belongs to the peptidase T1B family.</text>
</comment>
<keyword evidence="2 5" id="KW-0647">Proteasome</keyword>
<proteinExistence type="inferred from homology"/>
<comment type="function">
    <text evidence="3">Non-catalytic component of the proteasome, a multicatalytic proteinase complex which is characterized by its ability to cleave peptides with Arg, Phe, Tyr, Leu, and Glu adjacent to the leaving group at neutral or slightly basic pH. The proteasome has an ATP-dependent proteolytic activity.</text>
</comment>
<dbReference type="PROSITE" id="PS51476">
    <property type="entry name" value="PROTEASOME_BETA_2"/>
    <property type="match status" value="1"/>
</dbReference>
<dbReference type="GO" id="GO:0051603">
    <property type="term" value="P:proteolysis involved in protein catabolic process"/>
    <property type="evidence" value="ECO:0007669"/>
    <property type="project" value="InterPro"/>
</dbReference>
<dbReference type="InterPro" id="IPR023333">
    <property type="entry name" value="Proteasome_suB-type"/>
</dbReference>
<organism evidence="6 7">
    <name type="scientific">Ditylenchus destructor</name>
    <dbReference type="NCBI Taxonomy" id="166010"/>
    <lineage>
        <taxon>Eukaryota</taxon>
        <taxon>Metazoa</taxon>
        <taxon>Ecdysozoa</taxon>
        <taxon>Nematoda</taxon>
        <taxon>Chromadorea</taxon>
        <taxon>Rhabditida</taxon>
        <taxon>Tylenchina</taxon>
        <taxon>Tylenchomorpha</taxon>
        <taxon>Sphaerularioidea</taxon>
        <taxon>Anguinidae</taxon>
        <taxon>Anguininae</taxon>
        <taxon>Ditylenchus</taxon>
    </lineage>
</organism>
<evidence type="ECO:0000256" key="3">
    <source>
        <dbReference type="ARBA" id="ARBA00024953"/>
    </source>
</evidence>
<keyword evidence="7" id="KW-1185">Reference proteome</keyword>
<name>A0AAD4N925_9BILA</name>
<comment type="subcellular location">
    <subcellularLocation>
        <location evidence="5">Cytoplasm</location>
    </subcellularLocation>
    <subcellularLocation>
        <location evidence="5">Nucleus</location>
    </subcellularLocation>
</comment>
<dbReference type="Pfam" id="PF00227">
    <property type="entry name" value="Proteasome"/>
    <property type="match status" value="1"/>
</dbReference>
<comment type="subunit">
    <text evidence="5">Component of the proteasome complex.</text>
</comment>
<comment type="subunit">
    <text evidence="4">The 26S proteasome consists of a 20S proteasome core and two 19S regulatory subunits. The 20S proteasome core is composed of 28 subunits that are arranged in four stacked rings, resulting in a barrel-shaped structure. The two end rings are each formed by seven alpha subunits, and the two central rings are each formed by seven beta subunits. The catalytic chamber with the active sites is on the inside of the barrel.</text>
</comment>
<protein>
    <recommendedName>
        <fullName evidence="5">Proteasome subunit beta</fullName>
    </recommendedName>
</protein>
<dbReference type="GO" id="GO:0005839">
    <property type="term" value="C:proteasome core complex"/>
    <property type="evidence" value="ECO:0007669"/>
    <property type="project" value="InterPro"/>
</dbReference>
<dbReference type="EMBL" id="JAKKPZ010000003">
    <property type="protein sequence ID" value="KAI1723436.1"/>
    <property type="molecule type" value="Genomic_DNA"/>
</dbReference>
<sequence length="259" mass="29310">MSNNCVMDGFFRGEMIDSAIFKENMRKMSANPPWMSSQMTAQRQWNPYSFEGGSTAAVAGEDFVVAASDTRMTQFDVNIMSRTAKKVHVLNDKIIINTAGFQGDVLQLNRVLEYRLHKFRFDYRHDMPVDFCAQMLSRTLYYKRFFPYYTGVVLAGLDEFGKGAVFSYDPIGCIERLPYSCSGSAEPLLQPFLDNQVGHMTLSETAEKPKLTVERAISLVKDAFRFVAEREITTGDGLYLVVAQANKPIQISNVPLRED</sequence>
<dbReference type="PANTHER" id="PTHR32194">
    <property type="entry name" value="METALLOPROTEASE TLDD"/>
    <property type="match status" value="1"/>
</dbReference>
<dbReference type="PANTHER" id="PTHR32194:SF2">
    <property type="entry name" value="PROTEASOME SUBUNIT BETA TYPE-1"/>
    <property type="match status" value="1"/>
</dbReference>
<dbReference type="PROSITE" id="PS00854">
    <property type="entry name" value="PROTEASOME_BETA_1"/>
    <property type="match status" value="1"/>
</dbReference>
<dbReference type="GO" id="GO:0005634">
    <property type="term" value="C:nucleus"/>
    <property type="evidence" value="ECO:0007669"/>
    <property type="project" value="UniProtKB-SubCell"/>
</dbReference>
<evidence type="ECO:0000256" key="4">
    <source>
        <dbReference type="ARBA" id="ARBA00026071"/>
    </source>
</evidence>
<evidence type="ECO:0000256" key="2">
    <source>
        <dbReference type="ARBA" id="ARBA00022942"/>
    </source>
</evidence>
<dbReference type="InterPro" id="IPR029055">
    <property type="entry name" value="Ntn_hydrolases_N"/>
</dbReference>
<dbReference type="InterPro" id="IPR016050">
    <property type="entry name" value="Proteasome_bsu_CS"/>
</dbReference>
<reference evidence="6" key="1">
    <citation type="submission" date="2022-01" db="EMBL/GenBank/DDBJ databases">
        <title>Genome Sequence Resource for Two Populations of Ditylenchus destructor, the Migratory Endoparasitic Phytonematode.</title>
        <authorList>
            <person name="Zhang H."/>
            <person name="Lin R."/>
            <person name="Xie B."/>
        </authorList>
    </citation>
    <scope>NUCLEOTIDE SEQUENCE</scope>
    <source>
        <strain evidence="6">BazhouSP</strain>
    </source>
</reference>
<dbReference type="AlphaFoldDB" id="A0AAD4N925"/>